<gene>
    <name evidence="2" type="ORF">UFOVP228_57</name>
    <name evidence="1" type="ORF">UFOVP47_45</name>
</gene>
<sequence>MTPHIFEHINTLNPADFIDLDDASAFDTMGAQANTANDFLTRMGSPEHLIRENEAQHVREVFGNVTTLDLSDKEKKASVLTLKVPHAVKHLAGMLTQYDWDYVEQAKELRGYVVAKTMEETTHPDARIRLAALKMLGSLTEVGSFTERIEITKKEVSSSELQDRIRSKLESLLPKVVEVETVIPKPN</sequence>
<accession>A0A6J7WMM9</accession>
<evidence type="ECO:0000313" key="1">
    <source>
        <dbReference type="EMBL" id="CAB4240999.1"/>
    </source>
</evidence>
<reference evidence="2" key="1">
    <citation type="submission" date="2020-05" db="EMBL/GenBank/DDBJ databases">
        <authorList>
            <person name="Chiriac C."/>
            <person name="Salcher M."/>
            <person name="Ghai R."/>
            <person name="Kavagutti S V."/>
        </authorList>
    </citation>
    <scope>NUCLEOTIDE SEQUENCE</scope>
</reference>
<name>A0A6J7WMM9_9CAUD</name>
<dbReference type="EMBL" id="LR798273">
    <property type="protein sequence ID" value="CAB5219341.1"/>
    <property type="molecule type" value="Genomic_DNA"/>
</dbReference>
<dbReference type="EMBL" id="LR797820">
    <property type="protein sequence ID" value="CAB4240999.1"/>
    <property type="molecule type" value="Genomic_DNA"/>
</dbReference>
<proteinExistence type="predicted"/>
<protein>
    <submittedName>
        <fullName evidence="2">Uncharacterized protein</fullName>
    </submittedName>
</protein>
<evidence type="ECO:0000313" key="2">
    <source>
        <dbReference type="EMBL" id="CAB5219341.1"/>
    </source>
</evidence>
<organism evidence="2">
    <name type="scientific">uncultured Caudovirales phage</name>
    <dbReference type="NCBI Taxonomy" id="2100421"/>
    <lineage>
        <taxon>Viruses</taxon>
        <taxon>Duplodnaviria</taxon>
        <taxon>Heunggongvirae</taxon>
        <taxon>Uroviricota</taxon>
        <taxon>Caudoviricetes</taxon>
        <taxon>Peduoviridae</taxon>
        <taxon>Maltschvirus</taxon>
        <taxon>Maltschvirus maltsch</taxon>
    </lineage>
</organism>